<dbReference type="InterPro" id="IPR005358">
    <property type="entry name" value="Puta_zinc/iron-chelating_dom"/>
</dbReference>
<gene>
    <name evidence="1" type="ordered locus">Isop_1130</name>
</gene>
<dbReference type="AlphaFoldDB" id="E8R4X2"/>
<dbReference type="InParanoid" id="E8R4X2"/>
<reference evidence="1 2" key="2">
    <citation type="journal article" date="2011" name="Stand. Genomic Sci.">
        <title>Complete genome sequence of Isosphaera pallida type strain (IS1B).</title>
        <authorList>
            <consortium name="US DOE Joint Genome Institute (JGI-PGF)"/>
            <person name="Goker M."/>
            <person name="Cleland D."/>
            <person name="Saunders E."/>
            <person name="Lapidus A."/>
            <person name="Nolan M."/>
            <person name="Lucas S."/>
            <person name="Hammon N."/>
            <person name="Deshpande S."/>
            <person name="Cheng J.F."/>
            <person name="Tapia R."/>
            <person name="Han C."/>
            <person name="Goodwin L."/>
            <person name="Pitluck S."/>
            <person name="Liolios K."/>
            <person name="Pagani I."/>
            <person name="Ivanova N."/>
            <person name="Mavromatis K."/>
            <person name="Pati A."/>
            <person name="Chen A."/>
            <person name="Palaniappan K."/>
            <person name="Land M."/>
            <person name="Hauser L."/>
            <person name="Chang Y.J."/>
            <person name="Jeffries C.D."/>
            <person name="Detter J.C."/>
            <person name="Beck B."/>
            <person name="Woyke T."/>
            <person name="Bristow J."/>
            <person name="Eisen J.A."/>
            <person name="Markowitz V."/>
            <person name="Hugenholtz P."/>
            <person name="Kyrpides N.C."/>
            <person name="Klenk H.P."/>
        </authorList>
    </citation>
    <scope>NUCLEOTIDE SEQUENCE [LARGE SCALE GENOMIC DNA]</scope>
    <source>
        <strain evidence="2">ATCC 43644 / DSM 9630 / IS1B</strain>
    </source>
</reference>
<dbReference type="Pfam" id="PF03692">
    <property type="entry name" value="CxxCxxCC"/>
    <property type="match status" value="1"/>
</dbReference>
<sequence>MSNPLRRKPRPPIPRGLIPAGSSPCDYCVGKCCRYFSLPIDTPRSWEDFDDLRWYLAHGQTLIYVCDRHWYLLVMTRCGYLRSDNRCAIYSQRPRICREFASDDCEYDDDWKFELVFEHPEQIVEYAEAVLRRSRPPADETISALVSLPPLRMRNRSEPG</sequence>
<keyword evidence="2" id="KW-1185">Reference proteome</keyword>
<evidence type="ECO:0000313" key="1">
    <source>
        <dbReference type="EMBL" id="ADV61718.1"/>
    </source>
</evidence>
<organism evidence="1 2">
    <name type="scientific">Isosphaera pallida (strain ATCC 43644 / DSM 9630 / IS1B)</name>
    <dbReference type="NCBI Taxonomy" id="575540"/>
    <lineage>
        <taxon>Bacteria</taxon>
        <taxon>Pseudomonadati</taxon>
        <taxon>Planctomycetota</taxon>
        <taxon>Planctomycetia</taxon>
        <taxon>Isosphaerales</taxon>
        <taxon>Isosphaeraceae</taxon>
        <taxon>Isosphaera</taxon>
    </lineage>
</organism>
<dbReference type="HOGENOM" id="CLU_1738841_0_0_0"/>
<dbReference type="KEGG" id="ipa:Isop_1130"/>
<reference key="1">
    <citation type="submission" date="2010-11" db="EMBL/GenBank/DDBJ databases">
        <title>The complete sequence of chromosome of Isophaera pallida ATCC 43644.</title>
        <authorList>
            <consortium name="US DOE Joint Genome Institute (JGI-PGF)"/>
            <person name="Lucas S."/>
            <person name="Copeland A."/>
            <person name="Lapidus A."/>
            <person name="Bruce D."/>
            <person name="Goodwin L."/>
            <person name="Pitluck S."/>
            <person name="Kyrpides N."/>
            <person name="Mavromatis K."/>
            <person name="Pagani I."/>
            <person name="Ivanova N."/>
            <person name="Saunders E."/>
            <person name="Brettin T."/>
            <person name="Detter J.C."/>
            <person name="Han C."/>
            <person name="Tapia R."/>
            <person name="Land M."/>
            <person name="Hauser L."/>
            <person name="Markowitz V."/>
            <person name="Cheng J.-F."/>
            <person name="Hugenholtz P."/>
            <person name="Woyke T."/>
            <person name="Wu D."/>
            <person name="Eisen J.A."/>
        </authorList>
    </citation>
    <scope>NUCLEOTIDE SEQUENCE</scope>
    <source>
        <strain>ATCC 43644</strain>
    </source>
</reference>
<accession>E8R4X2</accession>
<dbReference type="Proteomes" id="UP000008631">
    <property type="component" value="Chromosome"/>
</dbReference>
<dbReference type="STRING" id="575540.Isop_1130"/>
<dbReference type="eggNOG" id="COG0727">
    <property type="taxonomic scope" value="Bacteria"/>
</dbReference>
<dbReference type="RefSeq" id="WP_013564007.1">
    <property type="nucleotide sequence ID" value="NC_014962.1"/>
</dbReference>
<protein>
    <recommendedName>
        <fullName evidence="3">YkgJ family cysteine cluster protein</fullName>
    </recommendedName>
</protein>
<name>E8R4X2_ISOPI</name>
<dbReference type="OrthoDB" id="71604at2"/>
<evidence type="ECO:0008006" key="3">
    <source>
        <dbReference type="Google" id="ProtNLM"/>
    </source>
</evidence>
<evidence type="ECO:0000313" key="2">
    <source>
        <dbReference type="Proteomes" id="UP000008631"/>
    </source>
</evidence>
<proteinExistence type="predicted"/>
<dbReference type="EMBL" id="CP002353">
    <property type="protein sequence ID" value="ADV61718.1"/>
    <property type="molecule type" value="Genomic_DNA"/>
</dbReference>